<dbReference type="PANTHER" id="PTHR23291:SF50">
    <property type="entry name" value="PROTEIN LIFEGUARD 4"/>
    <property type="match status" value="1"/>
</dbReference>
<keyword evidence="3 6" id="KW-0812">Transmembrane</keyword>
<keyword evidence="8" id="KW-1185">Reference proteome</keyword>
<comment type="subcellular location">
    <subcellularLocation>
        <location evidence="1">Membrane</location>
        <topology evidence="1">Multi-pass membrane protein</topology>
    </subcellularLocation>
</comment>
<dbReference type="Proteomes" id="UP000194153">
    <property type="component" value="Unassembled WGS sequence"/>
</dbReference>
<accession>A0ABQ0MH25</accession>
<keyword evidence="5 6" id="KW-0472">Membrane</keyword>
<dbReference type="PANTHER" id="PTHR23291">
    <property type="entry name" value="BAX INHIBITOR-RELATED"/>
    <property type="match status" value="1"/>
</dbReference>
<feature type="transmembrane region" description="Helical" evidence="6">
    <location>
        <begin position="213"/>
        <end position="236"/>
    </location>
</feature>
<reference evidence="8" key="2">
    <citation type="submission" date="2017-05" db="EMBL/GenBank/DDBJ databases">
        <title>Draft genome sequence of Geobacter pelophilus, a iron(III)-reducing bacteria.</title>
        <authorList>
            <person name="Aoyagi T."/>
            <person name="Koike H."/>
            <person name="Morita T."/>
            <person name="Sato Y."/>
            <person name="Habe H."/>
            <person name="Hori T."/>
        </authorList>
    </citation>
    <scope>NUCLEOTIDE SEQUENCE [LARGE SCALE GENOMIC DNA]</scope>
    <source>
        <strain evidence="8">Drf2</strain>
    </source>
</reference>
<feature type="transmembrane region" description="Helical" evidence="6">
    <location>
        <begin position="181"/>
        <end position="201"/>
    </location>
</feature>
<organism evidence="7 8">
    <name type="scientific">Geoanaerobacter pelophilus</name>
    <dbReference type="NCBI Taxonomy" id="60036"/>
    <lineage>
        <taxon>Bacteria</taxon>
        <taxon>Pseudomonadati</taxon>
        <taxon>Thermodesulfobacteriota</taxon>
        <taxon>Desulfuromonadia</taxon>
        <taxon>Geobacterales</taxon>
        <taxon>Geobacteraceae</taxon>
        <taxon>Geoanaerobacter</taxon>
    </lineage>
</organism>
<dbReference type="EMBL" id="BDQG01000001">
    <property type="protein sequence ID" value="GAW66386.1"/>
    <property type="molecule type" value="Genomic_DNA"/>
</dbReference>
<feature type="transmembrane region" description="Helical" evidence="6">
    <location>
        <begin position="127"/>
        <end position="145"/>
    </location>
</feature>
<dbReference type="CDD" id="cd10432">
    <property type="entry name" value="BI-1-like_bacterial"/>
    <property type="match status" value="1"/>
</dbReference>
<dbReference type="InterPro" id="IPR006214">
    <property type="entry name" value="Bax_inhibitor_1-related"/>
</dbReference>
<evidence type="ECO:0000256" key="3">
    <source>
        <dbReference type="ARBA" id="ARBA00022692"/>
    </source>
</evidence>
<keyword evidence="4 6" id="KW-1133">Transmembrane helix</keyword>
<comment type="similarity">
    <text evidence="2 6">Belongs to the BI1 family.</text>
</comment>
<evidence type="ECO:0000313" key="7">
    <source>
        <dbReference type="EMBL" id="GAW66386.1"/>
    </source>
</evidence>
<evidence type="ECO:0000313" key="8">
    <source>
        <dbReference type="Proteomes" id="UP000194153"/>
    </source>
</evidence>
<gene>
    <name evidence="7" type="ORF">GPEL0_01r1729</name>
</gene>
<evidence type="ECO:0000256" key="4">
    <source>
        <dbReference type="ARBA" id="ARBA00022989"/>
    </source>
</evidence>
<feature type="transmembrane region" description="Helical" evidence="6">
    <location>
        <begin position="38"/>
        <end position="59"/>
    </location>
</feature>
<reference evidence="7 8" key="1">
    <citation type="submission" date="2017-04" db="EMBL/GenBank/DDBJ databases">
        <authorList>
            <consortium name="Geobacter pelophilus Genome Sequencing"/>
            <person name="Aoyagi T."/>
            <person name="Koike H."/>
            <person name="Hori T."/>
        </authorList>
    </citation>
    <scope>NUCLEOTIDE SEQUENCE [LARGE SCALE GENOMIC DNA]</scope>
    <source>
        <strain evidence="7 8">Drf2</strain>
    </source>
</reference>
<dbReference type="Pfam" id="PF01027">
    <property type="entry name" value="Bax1-I"/>
    <property type="match status" value="1"/>
</dbReference>
<evidence type="ECO:0000256" key="2">
    <source>
        <dbReference type="ARBA" id="ARBA00010350"/>
    </source>
</evidence>
<comment type="caution">
    <text evidence="7">The sequence shown here is derived from an EMBL/GenBank/DDBJ whole genome shotgun (WGS) entry which is preliminary data.</text>
</comment>
<proteinExistence type="inferred from homology"/>
<evidence type="ECO:0000256" key="6">
    <source>
        <dbReference type="RuleBase" id="RU004379"/>
    </source>
</evidence>
<name>A0ABQ0MH25_9BACT</name>
<feature type="transmembrane region" description="Helical" evidence="6">
    <location>
        <begin position="103"/>
        <end position="121"/>
    </location>
</feature>
<feature type="transmembrane region" description="Helical" evidence="6">
    <location>
        <begin position="157"/>
        <end position="175"/>
    </location>
</feature>
<evidence type="ECO:0000256" key="5">
    <source>
        <dbReference type="ARBA" id="ARBA00023136"/>
    </source>
</evidence>
<sequence>MSKSSRICKRNQNGDSMERYQTQQRTITIAQGGVMRGVYGWMGGGLALTALVSLMTASSPALLQAILGNRILFYALVFGELGLVIAISGAINRISATTASALFLVYAAVNGLTMSSIFVAYTSTSIASTFLITSGMFCAMSLYGYLTRSDLSSWGSFLFMGLVGVVIASLVNIFLQSSMLSWVMSVCGVIVFTGLTAYDTQKIKQMGNAGRKGAVLGALTLYLDFINMFLSLLRLFGDRR</sequence>
<feature type="transmembrane region" description="Helical" evidence="6">
    <location>
        <begin position="71"/>
        <end position="91"/>
    </location>
</feature>
<protein>
    <submittedName>
        <fullName evidence="7">Membrane protein</fullName>
    </submittedName>
</protein>
<evidence type="ECO:0000256" key="1">
    <source>
        <dbReference type="ARBA" id="ARBA00004141"/>
    </source>
</evidence>